<proteinExistence type="predicted"/>
<sequence length="259" mass="29242">MRRWSDDDLAVLRDRSLTASQVADQLGRSVSAVEQARIAYAENVPNPGKRRIRQQWSDVDLAVALDRSLTMSEAAQQLGRTVGAVRSARALYSHGRIGESDRRRRWTEDDIGVLLDASLSTAEVARRLNRSVGTVYYARRRYGREVPADAHGTLLAWRFHGCVCEPCQEFGRQFRERTLDPREDAARSREFSQRMQEITRPTATRHGAPWTPEEADIVCNPDIQVVDAALQLGRTAAAVKAARWRFLNTDESGRQRPQG</sequence>
<dbReference type="Gene3D" id="1.10.10.60">
    <property type="entry name" value="Homeodomain-like"/>
    <property type="match status" value="1"/>
</dbReference>
<reference evidence="1 2" key="1">
    <citation type="submission" date="2013-12" db="EMBL/GenBank/DDBJ databases">
        <authorList>
            <person name="Madinger N."/>
            <person name="Lenaerts A."/>
            <person name="Ordway D."/>
            <person name="DeGroote M.A."/>
            <person name="Parker T."/>
            <person name="Sizemore C."/>
            <person name="Tallon L.J."/>
            <person name="Sadzewicz L.K."/>
            <person name="Sengamalay N."/>
            <person name="Fraser C.M."/>
            <person name="Hine E."/>
            <person name="Shefchek K.A."/>
            <person name="Das S.P."/>
            <person name="Tettelin H."/>
        </authorList>
    </citation>
    <scope>NUCLEOTIDE SEQUENCE [LARGE SCALE GENOMIC DNA]</scope>
    <source>
        <strain evidence="1 2">21</strain>
    </source>
</reference>
<evidence type="ECO:0000313" key="1">
    <source>
        <dbReference type="EMBL" id="EUA46836.1"/>
    </source>
</evidence>
<dbReference type="Proteomes" id="UP000020103">
    <property type="component" value="Unassembled WGS sequence"/>
</dbReference>
<dbReference type="AlphaFoldDB" id="A0A829Q1K4"/>
<protein>
    <submittedName>
        <fullName evidence="1">Helix-turn-helix domain protein</fullName>
    </submittedName>
</protein>
<name>A0A829Q1K4_9MYCO</name>
<organism evidence="1 2">
    <name type="scientific">Mycobacteroides abscessus 21</name>
    <dbReference type="NCBI Taxonomy" id="1299324"/>
    <lineage>
        <taxon>Bacteria</taxon>
        <taxon>Bacillati</taxon>
        <taxon>Actinomycetota</taxon>
        <taxon>Actinomycetes</taxon>
        <taxon>Mycobacteriales</taxon>
        <taxon>Mycobacteriaceae</taxon>
        <taxon>Mycobacteroides</taxon>
        <taxon>Mycobacteroides abscessus</taxon>
    </lineage>
</organism>
<comment type="caution">
    <text evidence="1">The sequence shown here is derived from an EMBL/GenBank/DDBJ whole genome shotgun (WGS) entry which is preliminary data.</text>
</comment>
<dbReference type="EMBL" id="JAOF01000001">
    <property type="protein sequence ID" value="EUA46836.1"/>
    <property type="molecule type" value="Genomic_DNA"/>
</dbReference>
<gene>
    <name evidence="1" type="ORF">I543_0446</name>
</gene>
<accession>A0A829Q1K4</accession>
<evidence type="ECO:0000313" key="2">
    <source>
        <dbReference type="Proteomes" id="UP000020103"/>
    </source>
</evidence>